<evidence type="ECO:0000313" key="4">
    <source>
        <dbReference type="Proteomes" id="UP000054815"/>
    </source>
</evidence>
<protein>
    <submittedName>
        <fullName evidence="1">Uncharacterized protein</fullName>
    </submittedName>
</protein>
<dbReference type="EMBL" id="JYDU01000111">
    <property type="protein sequence ID" value="KRX92444.1"/>
    <property type="molecule type" value="Genomic_DNA"/>
</dbReference>
<evidence type="ECO:0000313" key="2">
    <source>
        <dbReference type="EMBL" id="KRZ08437.1"/>
    </source>
</evidence>
<dbReference type="EMBL" id="JYDS01000396">
    <property type="protein sequence ID" value="KRZ08437.1"/>
    <property type="molecule type" value="Genomic_DNA"/>
</dbReference>
<dbReference type="AlphaFoldDB" id="A0A0V0XXF7"/>
<accession>A0A0V0XXF7</accession>
<proteinExistence type="predicted"/>
<comment type="caution">
    <text evidence="1">The sequence shown here is derived from an EMBL/GenBank/DDBJ whole genome shotgun (WGS) entry which is preliminary data.</text>
</comment>
<evidence type="ECO:0000313" key="3">
    <source>
        <dbReference type="Proteomes" id="UP000054805"/>
    </source>
</evidence>
<keyword evidence="3" id="KW-1185">Reference proteome</keyword>
<reference evidence="3 4" key="1">
    <citation type="submission" date="2015-01" db="EMBL/GenBank/DDBJ databases">
        <title>Evolution of Trichinella species and genotypes.</title>
        <authorList>
            <person name="Korhonen P.K."/>
            <person name="Edoardo P."/>
            <person name="Giuseppe L.R."/>
            <person name="Gasser R.B."/>
        </authorList>
    </citation>
    <scope>NUCLEOTIDE SEQUENCE [LARGE SCALE GENOMIC DNA]</scope>
    <source>
        <strain evidence="1">ISS141</strain>
        <strain evidence="2">ISS588</strain>
    </source>
</reference>
<sequence>MPAVEQVELPLSRRRPVGYILLVWAEMENIFWNRDRSEEEATFDNITGKEACQTVQLYMRHILYLF</sequence>
<dbReference type="Proteomes" id="UP000054815">
    <property type="component" value="Unassembled WGS sequence"/>
</dbReference>
<name>A0A0V0XXF7_TRIPS</name>
<organism evidence="1 4">
    <name type="scientific">Trichinella pseudospiralis</name>
    <name type="common">Parasitic roundworm</name>
    <dbReference type="NCBI Taxonomy" id="6337"/>
    <lineage>
        <taxon>Eukaryota</taxon>
        <taxon>Metazoa</taxon>
        <taxon>Ecdysozoa</taxon>
        <taxon>Nematoda</taxon>
        <taxon>Enoplea</taxon>
        <taxon>Dorylaimia</taxon>
        <taxon>Trichinellida</taxon>
        <taxon>Trichinellidae</taxon>
        <taxon>Trichinella</taxon>
    </lineage>
</organism>
<gene>
    <name evidence="2" type="ORF">T4B_6763</name>
    <name evidence="1" type="ORF">T4E_3564</name>
</gene>
<dbReference type="Proteomes" id="UP000054805">
    <property type="component" value="Unassembled WGS sequence"/>
</dbReference>
<evidence type="ECO:0000313" key="1">
    <source>
        <dbReference type="EMBL" id="KRX92444.1"/>
    </source>
</evidence>